<name>A0A7C8IKV4_9PEZI</name>
<proteinExistence type="predicted"/>
<reference evidence="1 2" key="1">
    <citation type="submission" date="2019-12" db="EMBL/GenBank/DDBJ databases">
        <title>Draft genome sequence of the ascomycete Xylaria multiplex DSM 110363.</title>
        <authorList>
            <person name="Buettner E."/>
            <person name="Kellner H."/>
        </authorList>
    </citation>
    <scope>NUCLEOTIDE SEQUENCE [LARGE SCALE GENOMIC DNA]</scope>
    <source>
        <strain evidence="1 2">DSM 110363</strain>
    </source>
</reference>
<evidence type="ECO:0000313" key="1">
    <source>
        <dbReference type="EMBL" id="KAF2962964.1"/>
    </source>
</evidence>
<dbReference type="InParanoid" id="A0A7C8IKV4"/>
<dbReference type="AlphaFoldDB" id="A0A7C8IKV4"/>
<comment type="caution">
    <text evidence="1">The sequence shown here is derived from an EMBL/GenBank/DDBJ whole genome shotgun (WGS) entry which is preliminary data.</text>
</comment>
<gene>
    <name evidence="1" type="ORF">GQX73_g10613</name>
</gene>
<sequence>MSEPATLVGCPTRLTTTLVLRQMWITVIISSQAEASRHANVSHHGKIPCRYRTEFSCEALFENTQEEGCMSTVMGHLLSIAAWPSHARMHLADDEGYDIAIDRNLAGGDIDGGMIQDDYPINYFDSCFPLAKTTSDLEEIEACKSSFQKRNQQLLREFPQARRDHEFVGLKCIGPSPIVNRIVTTVCPNGSTLDYTTAKIKVTGHGECFKLPIRYFDCEVNYIFHRLLKKHKLLGKAKDQICSGKNCFQPACRQSQLCKDHLLAWRGSPMEFADYTGLRAPALANTWVADESVRFVFDLLLSTQAGNTNGSDLRFLDLEFNPRTKRIFEIGMCDAKGDLTLDYRTRYQPETLAIINHGRDTKNTYMDHAIDRSTKGHHCVDSRMSARQVADRLREQGVSPRTWFVTWHHTTLNLSALREWLESEGEFDVLPDDGRCLPIMHHIRRNLKVAPGDDGRTVPAALSVLFPLVMGSQHELAGRNHHAAVDAHRTYHLTEVYLMQCRRPADRPDGWLESLQKPEGWTVGQQQRQTIKSFWKKAGRDEQ</sequence>
<dbReference type="OrthoDB" id="6077919at2759"/>
<keyword evidence="2" id="KW-1185">Reference proteome</keyword>
<dbReference type="EMBL" id="WUBL01000248">
    <property type="protein sequence ID" value="KAF2962964.1"/>
    <property type="molecule type" value="Genomic_DNA"/>
</dbReference>
<protein>
    <submittedName>
        <fullName evidence="1">Uncharacterized protein</fullName>
    </submittedName>
</protein>
<organism evidence="1 2">
    <name type="scientific">Xylaria multiplex</name>
    <dbReference type="NCBI Taxonomy" id="323545"/>
    <lineage>
        <taxon>Eukaryota</taxon>
        <taxon>Fungi</taxon>
        <taxon>Dikarya</taxon>
        <taxon>Ascomycota</taxon>
        <taxon>Pezizomycotina</taxon>
        <taxon>Sordariomycetes</taxon>
        <taxon>Xylariomycetidae</taxon>
        <taxon>Xylariales</taxon>
        <taxon>Xylariaceae</taxon>
        <taxon>Xylaria</taxon>
    </lineage>
</organism>
<accession>A0A7C8IKV4</accession>
<evidence type="ECO:0000313" key="2">
    <source>
        <dbReference type="Proteomes" id="UP000481858"/>
    </source>
</evidence>
<dbReference type="Proteomes" id="UP000481858">
    <property type="component" value="Unassembled WGS sequence"/>
</dbReference>